<dbReference type="PRINTS" id="PR00359">
    <property type="entry name" value="BP450"/>
</dbReference>
<dbReference type="Pfam" id="PF00067">
    <property type="entry name" value="p450"/>
    <property type="match status" value="1"/>
</dbReference>
<dbReference type="Proteomes" id="UP000236732">
    <property type="component" value="Unassembled WGS sequence"/>
</dbReference>
<evidence type="ECO:0000313" key="9">
    <source>
        <dbReference type="Proteomes" id="UP000236732"/>
    </source>
</evidence>
<dbReference type="PANTHER" id="PTHR46696:SF1">
    <property type="entry name" value="CYTOCHROME P450 YJIB-RELATED"/>
    <property type="match status" value="1"/>
</dbReference>
<keyword evidence="3 7" id="KW-0479">Metal-binding</keyword>
<evidence type="ECO:0000256" key="4">
    <source>
        <dbReference type="ARBA" id="ARBA00023002"/>
    </source>
</evidence>
<dbReference type="InterPro" id="IPR002397">
    <property type="entry name" value="Cyt_P450_B"/>
</dbReference>
<dbReference type="PANTHER" id="PTHR46696">
    <property type="entry name" value="P450, PUTATIVE (EUROFUNG)-RELATED"/>
    <property type="match status" value="1"/>
</dbReference>
<name>A0A1H6EYK6_9ACTN</name>
<evidence type="ECO:0000256" key="3">
    <source>
        <dbReference type="ARBA" id="ARBA00022723"/>
    </source>
</evidence>
<dbReference type="GO" id="GO:0020037">
    <property type="term" value="F:heme binding"/>
    <property type="evidence" value="ECO:0007669"/>
    <property type="project" value="InterPro"/>
</dbReference>
<proteinExistence type="inferred from homology"/>
<keyword evidence="5 7" id="KW-0408">Iron</keyword>
<evidence type="ECO:0000313" key="8">
    <source>
        <dbReference type="EMBL" id="SEH02988.1"/>
    </source>
</evidence>
<organism evidence="8 9">
    <name type="scientific">Nonomuraea solani</name>
    <dbReference type="NCBI Taxonomy" id="1144553"/>
    <lineage>
        <taxon>Bacteria</taxon>
        <taxon>Bacillati</taxon>
        <taxon>Actinomycetota</taxon>
        <taxon>Actinomycetes</taxon>
        <taxon>Streptosporangiales</taxon>
        <taxon>Streptosporangiaceae</taxon>
        <taxon>Nonomuraea</taxon>
    </lineage>
</organism>
<comment type="similarity">
    <text evidence="1 7">Belongs to the cytochrome P450 family.</text>
</comment>
<gene>
    <name evidence="8" type="ORF">SAMN05444920_131100</name>
</gene>
<dbReference type="InterPro" id="IPR017972">
    <property type="entry name" value="Cyt_P450_CS"/>
</dbReference>
<keyword evidence="9" id="KW-1185">Reference proteome</keyword>
<dbReference type="PROSITE" id="PS00086">
    <property type="entry name" value="CYTOCHROME_P450"/>
    <property type="match status" value="1"/>
</dbReference>
<dbReference type="CDD" id="cd11030">
    <property type="entry name" value="CYP105-like"/>
    <property type="match status" value="1"/>
</dbReference>
<dbReference type="RefSeq" id="WP_103964001.1">
    <property type="nucleotide sequence ID" value="NZ_FNVT01000031.1"/>
</dbReference>
<dbReference type="GO" id="GO:0004497">
    <property type="term" value="F:monooxygenase activity"/>
    <property type="evidence" value="ECO:0007669"/>
    <property type="project" value="UniProtKB-KW"/>
</dbReference>
<dbReference type="InterPro" id="IPR036396">
    <property type="entry name" value="Cyt_P450_sf"/>
</dbReference>
<evidence type="ECO:0000256" key="2">
    <source>
        <dbReference type="ARBA" id="ARBA00022617"/>
    </source>
</evidence>
<keyword evidence="4 7" id="KW-0560">Oxidoreductase</keyword>
<dbReference type="GO" id="GO:0005506">
    <property type="term" value="F:iron ion binding"/>
    <property type="evidence" value="ECO:0007669"/>
    <property type="project" value="InterPro"/>
</dbReference>
<dbReference type="FunFam" id="1.10.630.10:FF:000018">
    <property type="entry name" value="Cytochrome P450 monooxygenase"/>
    <property type="match status" value="1"/>
</dbReference>
<dbReference type="SUPFAM" id="SSF48264">
    <property type="entry name" value="Cytochrome P450"/>
    <property type="match status" value="1"/>
</dbReference>
<evidence type="ECO:0000256" key="1">
    <source>
        <dbReference type="ARBA" id="ARBA00010617"/>
    </source>
</evidence>
<dbReference type="Gene3D" id="1.10.630.10">
    <property type="entry name" value="Cytochrome P450"/>
    <property type="match status" value="1"/>
</dbReference>
<evidence type="ECO:0000256" key="6">
    <source>
        <dbReference type="ARBA" id="ARBA00023033"/>
    </source>
</evidence>
<dbReference type="OrthoDB" id="4133219at2"/>
<dbReference type="GO" id="GO:0016705">
    <property type="term" value="F:oxidoreductase activity, acting on paired donors, with incorporation or reduction of molecular oxygen"/>
    <property type="evidence" value="ECO:0007669"/>
    <property type="project" value="InterPro"/>
</dbReference>
<dbReference type="AlphaFoldDB" id="A0A1H6EYK6"/>
<evidence type="ECO:0000256" key="7">
    <source>
        <dbReference type="RuleBase" id="RU000461"/>
    </source>
</evidence>
<protein>
    <submittedName>
        <fullName evidence="8">Cytochrome P450</fullName>
    </submittedName>
</protein>
<reference evidence="8 9" key="1">
    <citation type="submission" date="2016-10" db="EMBL/GenBank/DDBJ databases">
        <authorList>
            <person name="de Groot N.N."/>
        </authorList>
    </citation>
    <scope>NUCLEOTIDE SEQUENCE [LARGE SCALE GENOMIC DNA]</scope>
    <source>
        <strain evidence="8 9">CGMCC 4.7037</strain>
    </source>
</reference>
<dbReference type="InterPro" id="IPR001128">
    <property type="entry name" value="Cyt_P450"/>
</dbReference>
<accession>A0A1H6EYK6</accession>
<keyword evidence="2 7" id="KW-0349">Heme</keyword>
<sequence length="390" mass="43192">MTREARCPFDPPPALYAQHRQGAMTRVRLWDGSTPWLITGYAEQRAVLADPRVSVDLSRPGFPSTVPLPPGGVKRSFIGMDDPEHARLRRMVTAPFAIKRIEAMRPSVQKIVDELIDDLLAGPNPVDLMEAFALPVPSLVICELLGVPYADHDFFQDTSKTIINSTATPEQRQAGHQALHAYLDDLVGEKLAHPGDDLLSGLAERVTAGELDRQEAARMGALMLLAGHETTANMIALGTLALLEHPDQLALLRDTHDPKLVASTVEELLRYLNIVHNGRLRVATEDLEVAGQTVRAGEGLIMVNEMGNRDPEVFEDPDRLDLRRDARRHVAFGFGVHQCLGQPLARMELQVVYGTLYRRVPTLKLATELGRVPFKFNGLVYGVHELPVTW</sequence>
<dbReference type="EMBL" id="FNVT01000031">
    <property type="protein sequence ID" value="SEH02988.1"/>
    <property type="molecule type" value="Genomic_DNA"/>
</dbReference>
<dbReference type="PRINTS" id="PR00385">
    <property type="entry name" value="P450"/>
</dbReference>
<keyword evidence="6 7" id="KW-0503">Monooxygenase</keyword>
<evidence type="ECO:0000256" key="5">
    <source>
        <dbReference type="ARBA" id="ARBA00023004"/>
    </source>
</evidence>